<dbReference type="FunFam" id="1.10.3080.10:FF:000013">
    <property type="entry name" value="Voltage-gated chloride channel (ClcA)"/>
    <property type="match status" value="1"/>
</dbReference>
<dbReference type="GO" id="GO:0005769">
    <property type="term" value="C:early endosome"/>
    <property type="evidence" value="ECO:0007669"/>
    <property type="project" value="TreeGrafter"/>
</dbReference>
<proteinExistence type="predicted"/>
<sequence>MGARLSPHLFIYLFFYLFRLNHPRIRLLALAWSVCGNPLPASCDRALLSFPNLRQLANPTQPLLGTVTVFLRMPFVLLVPAFYRLFACLLACSESDERARLTVVLACCACFFDLDRYRYKPEPLLPPLSQHVPPLPRIPSTRANMEDGYHQSASSRETSVVDFDQERSSRHHRRRSSARSQKSFRSQKSHQEPDENTGLLDAADLYSRRNYSSVPGTPRPRLSRHQSSALSPRTVRPSRAPSFTQRLTKALSNYDLKNKRDEPYLEDRVWYDQFTSTDWINDAIKDAYRVKSLRARRDIRGKLYAWFDGAQGWVLVAIIGFLAACVAFFVDVTENVLFDYKDGYCTNAWYYSKKKCCLSEDSNEFCPMWNQWSKLITGSDTPVVWVDYIVYVAFTVTLATLSSLLTMTTRTVLPGALQIHTVDEDLSRIDALSSSHTASAPDQSFSEPVSYYSAAGSGVAEVKVILSGFVLHGYLGLKTLVVKTFALILSVSSGMSLGKEGPYVHIATCVGNIACRLFSKYNHNDAKRREILSASAASGVAVAFGAPIGGVLFSLEEVSYYFPAKTLFRTFFCCIVAALSLKFLNPYGTSKIVLFQVRYVTDWHFFELFVFVFLGVCGGIYGAMFIKASKYWATTFRKHKLIKSHPVMELSFVALITGLVSYWNRYVKLAVSELLFELASPCSSNPSENTGLCPKPEEIPDTIVYLLIALALKSLLTVITFGTKVPAGVYVPTMVIGGIMGHTVGLAVEYAYYQFPSSWIFASCGVESPSKCVVPGVYAMVCAGAVMCGVTRLSVTLAVILFELTGSLDHVLPFSLAVLVSKWTADAIEPLSIYDLLTDLNSYPFLDTKMKPVFSSHLADITPRFKPEKVIDISESSLVPASELRDKLKALQSTGQLDGGLPILRDGVLVGLIPAPDLEYGLDRLNEQEDEYCLMAPRDDYMSDDEGSVKDPTDFTPYIDPAPVALERNSPMDLVYECFAKLGLRYLCVLRDGKFAGVVHKKAFVKYLKEVHEGRAA</sequence>
<keyword evidence="2" id="KW-0813">Transport</keyword>
<keyword evidence="11" id="KW-1185">Reference proteome</keyword>
<evidence type="ECO:0000313" key="10">
    <source>
        <dbReference type="EMBL" id="KAA8908360.1"/>
    </source>
</evidence>
<organism evidence="10 11">
    <name type="scientific">Sphaerosporella brunnea</name>
    <dbReference type="NCBI Taxonomy" id="1250544"/>
    <lineage>
        <taxon>Eukaryota</taxon>
        <taxon>Fungi</taxon>
        <taxon>Dikarya</taxon>
        <taxon>Ascomycota</taxon>
        <taxon>Pezizomycotina</taxon>
        <taxon>Pezizomycetes</taxon>
        <taxon>Pezizales</taxon>
        <taxon>Pyronemataceae</taxon>
        <taxon>Sphaerosporella</taxon>
    </lineage>
</organism>
<dbReference type="SUPFAM" id="SSF54631">
    <property type="entry name" value="CBS-domain pair"/>
    <property type="match status" value="1"/>
</dbReference>
<feature type="transmembrane region" description="Helical" evidence="9">
    <location>
        <begin position="703"/>
        <end position="722"/>
    </location>
</feature>
<dbReference type="EMBL" id="VXIS01000069">
    <property type="protein sequence ID" value="KAA8908360.1"/>
    <property type="molecule type" value="Genomic_DNA"/>
</dbReference>
<feature type="transmembrane region" description="Helical" evidence="9">
    <location>
        <begin position="567"/>
        <end position="585"/>
    </location>
</feature>
<feature type="transmembrane region" description="Helical" evidence="9">
    <location>
        <begin position="605"/>
        <end position="626"/>
    </location>
</feature>
<keyword evidence="6 9" id="KW-0472">Membrane</keyword>
<dbReference type="GO" id="GO:0005247">
    <property type="term" value="F:voltage-gated chloride channel activity"/>
    <property type="evidence" value="ECO:0007669"/>
    <property type="project" value="TreeGrafter"/>
</dbReference>
<dbReference type="Gene3D" id="1.10.3080.10">
    <property type="entry name" value="Clc chloride channel"/>
    <property type="match status" value="1"/>
</dbReference>
<feature type="region of interest" description="Disordered" evidence="8">
    <location>
        <begin position="128"/>
        <end position="242"/>
    </location>
</feature>
<reference evidence="10 11" key="1">
    <citation type="submission" date="2019-09" db="EMBL/GenBank/DDBJ databases">
        <title>Draft genome of the ectomycorrhizal ascomycete Sphaerosporella brunnea.</title>
        <authorList>
            <consortium name="DOE Joint Genome Institute"/>
            <person name="Benucci G.M."/>
            <person name="Marozzi G."/>
            <person name="Antonielli L."/>
            <person name="Sanchez S."/>
            <person name="Marco P."/>
            <person name="Wang X."/>
            <person name="Falini L.B."/>
            <person name="Barry K."/>
            <person name="Haridas S."/>
            <person name="Lipzen A."/>
            <person name="Labutti K."/>
            <person name="Grigoriev I.V."/>
            <person name="Murat C."/>
            <person name="Martin F."/>
            <person name="Albertini E."/>
            <person name="Donnini D."/>
            <person name="Bonito G."/>
        </authorList>
    </citation>
    <scope>NUCLEOTIDE SEQUENCE [LARGE SCALE GENOMIC DNA]</scope>
    <source>
        <strain evidence="10 11">Sb_GMNB300</strain>
    </source>
</reference>
<keyword evidence="3 9" id="KW-0812">Transmembrane</keyword>
<gene>
    <name evidence="10" type="ORF">FN846DRAFT_945616</name>
</gene>
<feature type="transmembrane region" description="Helical" evidence="9">
    <location>
        <begin position="729"/>
        <end position="753"/>
    </location>
</feature>
<evidence type="ECO:0000256" key="8">
    <source>
        <dbReference type="SAM" id="MobiDB-lite"/>
    </source>
</evidence>
<feature type="transmembrane region" description="Helical" evidence="9">
    <location>
        <begin position="502"/>
        <end position="519"/>
    </location>
</feature>
<keyword evidence="7" id="KW-0868">Chloride</keyword>
<feature type="transmembrane region" description="Helical" evidence="9">
    <location>
        <begin position="303"/>
        <end position="330"/>
    </location>
</feature>
<dbReference type="Pfam" id="PF00654">
    <property type="entry name" value="Voltage_CLC"/>
    <property type="match status" value="1"/>
</dbReference>
<dbReference type="SUPFAM" id="SSF81340">
    <property type="entry name" value="Clc chloride channel"/>
    <property type="match status" value="1"/>
</dbReference>
<evidence type="ECO:0000256" key="3">
    <source>
        <dbReference type="ARBA" id="ARBA00022692"/>
    </source>
</evidence>
<protein>
    <submittedName>
        <fullName evidence="10">Chloride channel</fullName>
    </submittedName>
</protein>
<dbReference type="InParanoid" id="A0A5J5EZL5"/>
<dbReference type="AlphaFoldDB" id="A0A5J5EZL5"/>
<dbReference type="InterPro" id="IPR014743">
    <property type="entry name" value="Cl-channel_core"/>
</dbReference>
<keyword evidence="4 9" id="KW-1133">Transmembrane helix</keyword>
<dbReference type="Proteomes" id="UP000326924">
    <property type="component" value="Unassembled WGS sequence"/>
</dbReference>
<accession>A0A5J5EZL5</accession>
<feature type="transmembrane region" description="Helical" evidence="9">
    <location>
        <begin position="67"/>
        <end position="92"/>
    </location>
</feature>
<evidence type="ECO:0000256" key="5">
    <source>
        <dbReference type="ARBA" id="ARBA00023065"/>
    </source>
</evidence>
<dbReference type="CDD" id="cd03684">
    <property type="entry name" value="ClC_3_like"/>
    <property type="match status" value="1"/>
</dbReference>
<evidence type="ECO:0000256" key="7">
    <source>
        <dbReference type="ARBA" id="ARBA00023214"/>
    </source>
</evidence>
<dbReference type="PANTHER" id="PTHR45711">
    <property type="entry name" value="CHLORIDE CHANNEL PROTEIN"/>
    <property type="match status" value="1"/>
</dbReference>
<comment type="caution">
    <text evidence="10">The sequence shown here is derived from an EMBL/GenBank/DDBJ whole genome shotgun (WGS) entry which is preliminary data.</text>
</comment>
<dbReference type="GO" id="GO:0005886">
    <property type="term" value="C:plasma membrane"/>
    <property type="evidence" value="ECO:0007669"/>
    <property type="project" value="TreeGrafter"/>
</dbReference>
<evidence type="ECO:0000313" key="11">
    <source>
        <dbReference type="Proteomes" id="UP000326924"/>
    </source>
</evidence>
<evidence type="ECO:0000256" key="4">
    <source>
        <dbReference type="ARBA" id="ARBA00022989"/>
    </source>
</evidence>
<feature type="transmembrane region" description="Helical" evidence="9">
    <location>
        <begin position="647"/>
        <end position="664"/>
    </location>
</feature>
<dbReference type="InterPro" id="IPR001807">
    <property type="entry name" value="ClC"/>
</dbReference>
<dbReference type="GO" id="GO:0005794">
    <property type="term" value="C:Golgi apparatus"/>
    <property type="evidence" value="ECO:0007669"/>
    <property type="project" value="TreeGrafter"/>
</dbReference>
<dbReference type="InterPro" id="IPR046342">
    <property type="entry name" value="CBS_dom_sf"/>
</dbReference>
<feature type="transmembrane region" description="Helical" evidence="9">
    <location>
        <begin position="777"/>
        <end position="802"/>
    </location>
</feature>
<evidence type="ECO:0000256" key="1">
    <source>
        <dbReference type="ARBA" id="ARBA00004141"/>
    </source>
</evidence>
<evidence type="ECO:0000256" key="6">
    <source>
        <dbReference type="ARBA" id="ARBA00023136"/>
    </source>
</evidence>
<evidence type="ECO:0000256" key="9">
    <source>
        <dbReference type="SAM" id="Phobius"/>
    </source>
</evidence>
<dbReference type="PRINTS" id="PR00762">
    <property type="entry name" value="CLCHANNEL"/>
</dbReference>
<feature type="transmembrane region" description="Helical" evidence="9">
    <location>
        <begin position="531"/>
        <end position="555"/>
    </location>
</feature>
<keyword evidence="5" id="KW-0406">Ion transport</keyword>
<name>A0A5J5EZL5_9PEZI</name>
<evidence type="ECO:0000256" key="2">
    <source>
        <dbReference type="ARBA" id="ARBA00022448"/>
    </source>
</evidence>
<dbReference type="PANTHER" id="PTHR45711:SF3">
    <property type="entry name" value="CLC CHANNEL"/>
    <property type="match status" value="1"/>
</dbReference>
<feature type="transmembrane region" description="Helical" evidence="9">
    <location>
        <begin position="388"/>
        <end position="407"/>
    </location>
</feature>
<comment type="subcellular location">
    <subcellularLocation>
        <location evidence="1">Membrane</location>
        <topology evidence="1">Multi-pass membrane protein</topology>
    </subcellularLocation>
</comment>
<dbReference type="OrthoDB" id="44789at2759"/>